<keyword evidence="2" id="KW-1185">Reference proteome</keyword>
<comment type="caution">
    <text evidence="1">The sequence shown here is derived from an EMBL/GenBank/DDBJ whole genome shotgun (WGS) entry which is preliminary data.</text>
</comment>
<dbReference type="RefSeq" id="WP_241560949.1">
    <property type="nucleotide sequence ID" value="NZ_JBFAUK010000002.1"/>
</dbReference>
<accession>A0ABV3JRC9</accession>
<evidence type="ECO:0000313" key="2">
    <source>
        <dbReference type="Proteomes" id="UP001552594"/>
    </source>
</evidence>
<evidence type="ECO:0000313" key="1">
    <source>
        <dbReference type="EMBL" id="MEV5505400.1"/>
    </source>
</evidence>
<dbReference type="Proteomes" id="UP001552594">
    <property type="component" value="Unassembled WGS sequence"/>
</dbReference>
<gene>
    <name evidence="1" type="ORF">AB0L16_02845</name>
</gene>
<dbReference type="EMBL" id="JBFAUK010000002">
    <property type="protein sequence ID" value="MEV5505400.1"/>
    <property type="molecule type" value="Genomic_DNA"/>
</dbReference>
<protein>
    <submittedName>
        <fullName evidence="1">Uncharacterized protein</fullName>
    </submittedName>
</protein>
<reference evidence="1 2" key="1">
    <citation type="submission" date="2024-06" db="EMBL/GenBank/DDBJ databases">
        <title>The Natural Products Discovery Center: Release of the First 8490 Sequenced Strains for Exploring Actinobacteria Biosynthetic Diversity.</title>
        <authorList>
            <person name="Kalkreuter E."/>
            <person name="Kautsar S.A."/>
            <person name="Yang D."/>
            <person name="Bader C.D."/>
            <person name="Teijaro C.N."/>
            <person name="Fluegel L."/>
            <person name="Davis C.M."/>
            <person name="Simpson J.R."/>
            <person name="Lauterbach L."/>
            <person name="Steele A.D."/>
            <person name="Gui C."/>
            <person name="Meng S."/>
            <person name="Li G."/>
            <person name="Viehrig K."/>
            <person name="Ye F."/>
            <person name="Su P."/>
            <person name="Kiefer A.F."/>
            <person name="Nichols A."/>
            <person name="Cepeda A.J."/>
            <person name="Yan W."/>
            <person name="Fan B."/>
            <person name="Jiang Y."/>
            <person name="Adhikari A."/>
            <person name="Zheng C.-J."/>
            <person name="Schuster L."/>
            <person name="Cowan T.M."/>
            <person name="Smanski M.J."/>
            <person name="Chevrette M.G."/>
            <person name="De Carvalho L.P.S."/>
            <person name="Shen B."/>
        </authorList>
    </citation>
    <scope>NUCLEOTIDE SEQUENCE [LARGE SCALE GENOMIC DNA]</scope>
    <source>
        <strain evidence="1 2">NPDC052347</strain>
    </source>
</reference>
<sequence length="72" mass="7923">MASPAGPLNDWRLRLTPEEAGRLAGELRAVLARYRMDAPEIPAPADAQPVLLVTHLLPEPETAEVPQERDRS</sequence>
<name>A0ABV3JRC9_STRON</name>
<proteinExistence type="predicted"/>
<organism evidence="1 2">
    <name type="scientific">Streptomyces orinoci</name>
    <name type="common">Streptoverticillium orinoci</name>
    <dbReference type="NCBI Taxonomy" id="67339"/>
    <lineage>
        <taxon>Bacteria</taxon>
        <taxon>Bacillati</taxon>
        <taxon>Actinomycetota</taxon>
        <taxon>Actinomycetes</taxon>
        <taxon>Kitasatosporales</taxon>
        <taxon>Streptomycetaceae</taxon>
        <taxon>Streptomyces</taxon>
    </lineage>
</organism>